<dbReference type="Proteomes" id="UP000183190">
    <property type="component" value="Unassembled WGS sequence"/>
</dbReference>
<proteinExistence type="predicted"/>
<protein>
    <submittedName>
        <fullName evidence="3">EAL domain, c-di-GMP-specific phosphodiesterase class I (Or its enzymatically inactive variant)</fullName>
    </submittedName>
</protein>
<dbReference type="InterPro" id="IPR035919">
    <property type="entry name" value="EAL_sf"/>
</dbReference>
<dbReference type="RefSeq" id="WP_074714215.1">
    <property type="nucleotide sequence ID" value="NZ_FNWV01000001.1"/>
</dbReference>
<dbReference type="AlphaFoldDB" id="A0A1H6I1A1"/>
<dbReference type="InterPro" id="IPR050706">
    <property type="entry name" value="Cyclic-di-GMP_PDE-like"/>
</dbReference>
<accession>A0A1H6I1A1</accession>
<dbReference type="PROSITE" id="PS50883">
    <property type="entry name" value="EAL"/>
    <property type="match status" value="1"/>
</dbReference>
<dbReference type="PROSITE" id="PS50887">
    <property type="entry name" value="GGDEF"/>
    <property type="match status" value="1"/>
</dbReference>
<dbReference type="PANTHER" id="PTHR33121:SF70">
    <property type="entry name" value="SIGNALING PROTEIN YKOW"/>
    <property type="match status" value="1"/>
</dbReference>
<dbReference type="InterPro" id="IPR000160">
    <property type="entry name" value="GGDEF_dom"/>
</dbReference>
<dbReference type="SUPFAM" id="SSF55073">
    <property type="entry name" value="Nucleotide cyclase"/>
    <property type="match status" value="1"/>
</dbReference>
<dbReference type="PANTHER" id="PTHR33121">
    <property type="entry name" value="CYCLIC DI-GMP PHOSPHODIESTERASE PDEF"/>
    <property type="match status" value="1"/>
</dbReference>
<sequence>MDSERELRFYKLYEQLASLTQNSNDKPDIPRIEKILNEIAAMFRLSKGVTNYYRSPVEEMRGDGETMISYDTGEEGAPVHTVRCVNKLMSITTMTVYMTDKVEPLTEEEMFKVDLVMRTVVIYVCRNRLQIMAEKLAFYDDMGFKNIRTFFRYLTWNGHQGDFNGKAAVNYNLRHFAVVNENYGRAGGDTALFNHYKFVEKIVGDSGIVVRLGGDAFVCICDQNDLPDLLDYLNESIVVVDKEGRTVRLSCCAGVFCIPDGYTVSVPNDIMGKIMHAYQVARNSGQGNIVFFSDMLMSDKERSRRIQSIFPEALLNNEFVVFYQPKINIDTGEIRGAEALCRWFHEGKIVPPMEFIPVLEETNEICKLDYYMLDKVCGHIRKWLDEGRQAVRVSVNLSRRHMINPELLKELIEIIDRHNVPHEYIEIELTETTTDVEFKDLKRVVVGLQEQNICTSVDDFGMGYSSLNLIRVVPWNVIKVDKIFLPLDGESQDSTRSVMFKYVVAMANELGLECIVEGVETPAQLELLRQNGCHMAQGYLFDKPLPQLEFEKRLDMGKYTV</sequence>
<dbReference type="Gene3D" id="3.30.70.270">
    <property type="match status" value="1"/>
</dbReference>
<organism evidence="3 4">
    <name type="scientific">Ruminococcus flavefaciens</name>
    <dbReference type="NCBI Taxonomy" id="1265"/>
    <lineage>
        <taxon>Bacteria</taxon>
        <taxon>Bacillati</taxon>
        <taxon>Bacillota</taxon>
        <taxon>Clostridia</taxon>
        <taxon>Eubacteriales</taxon>
        <taxon>Oscillospiraceae</taxon>
        <taxon>Ruminococcus</taxon>
    </lineage>
</organism>
<dbReference type="SMART" id="SM00267">
    <property type="entry name" value="GGDEF"/>
    <property type="match status" value="1"/>
</dbReference>
<dbReference type="InterPro" id="IPR043128">
    <property type="entry name" value="Rev_trsase/Diguanyl_cyclase"/>
</dbReference>
<evidence type="ECO:0000313" key="4">
    <source>
        <dbReference type="Proteomes" id="UP000183190"/>
    </source>
</evidence>
<evidence type="ECO:0000259" key="1">
    <source>
        <dbReference type="PROSITE" id="PS50883"/>
    </source>
</evidence>
<dbReference type="InterPro" id="IPR001633">
    <property type="entry name" value="EAL_dom"/>
</dbReference>
<dbReference type="InterPro" id="IPR029787">
    <property type="entry name" value="Nucleotide_cyclase"/>
</dbReference>
<evidence type="ECO:0000313" key="3">
    <source>
        <dbReference type="EMBL" id="SEH40267.1"/>
    </source>
</evidence>
<dbReference type="EMBL" id="FNWV01000001">
    <property type="protein sequence ID" value="SEH40267.1"/>
    <property type="molecule type" value="Genomic_DNA"/>
</dbReference>
<dbReference type="SUPFAM" id="SSF141868">
    <property type="entry name" value="EAL domain-like"/>
    <property type="match status" value="1"/>
</dbReference>
<reference evidence="3 4" key="1">
    <citation type="submission" date="2016-10" db="EMBL/GenBank/DDBJ databases">
        <authorList>
            <person name="de Groot N.N."/>
        </authorList>
    </citation>
    <scope>NUCLEOTIDE SEQUENCE [LARGE SCALE GENOMIC DNA]</scope>
    <source>
        <strain evidence="3 4">YAD2003</strain>
    </source>
</reference>
<feature type="domain" description="EAL" evidence="1">
    <location>
        <begin position="303"/>
        <end position="558"/>
    </location>
</feature>
<dbReference type="Gene3D" id="3.20.20.450">
    <property type="entry name" value="EAL domain"/>
    <property type="match status" value="1"/>
</dbReference>
<name>A0A1H6I1A1_RUMFL</name>
<feature type="domain" description="GGDEF" evidence="2">
    <location>
        <begin position="164"/>
        <end position="294"/>
    </location>
</feature>
<gene>
    <name evidence="3" type="ORF">SAMN02910265_00398</name>
</gene>
<dbReference type="GO" id="GO:0071111">
    <property type="term" value="F:cyclic-guanylate-specific phosphodiesterase activity"/>
    <property type="evidence" value="ECO:0007669"/>
    <property type="project" value="InterPro"/>
</dbReference>
<evidence type="ECO:0000259" key="2">
    <source>
        <dbReference type="PROSITE" id="PS50887"/>
    </source>
</evidence>
<dbReference type="CDD" id="cd01948">
    <property type="entry name" value="EAL"/>
    <property type="match status" value="1"/>
</dbReference>
<dbReference type="Pfam" id="PF00563">
    <property type="entry name" value="EAL"/>
    <property type="match status" value="1"/>
</dbReference>
<dbReference type="Pfam" id="PF00990">
    <property type="entry name" value="GGDEF"/>
    <property type="match status" value="1"/>
</dbReference>
<dbReference type="SMART" id="SM00052">
    <property type="entry name" value="EAL"/>
    <property type="match status" value="1"/>
</dbReference>